<evidence type="ECO:0000259" key="3">
    <source>
        <dbReference type="SMART" id="SM00646"/>
    </source>
</evidence>
<dbReference type="KEGG" id="fms:M1R53_05190"/>
<dbReference type="CDD" id="cd02696">
    <property type="entry name" value="MurNAc-LAA"/>
    <property type="match status" value="1"/>
</dbReference>
<dbReference type="Gene3D" id="3.30.457.10">
    <property type="entry name" value="Copper amine oxidase-like, N-terminal domain"/>
    <property type="match status" value="1"/>
</dbReference>
<dbReference type="EMBL" id="CP096649">
    <property type="protein sequence ID" value="UQK58636.1"/>
    <property type="molecule type" value="Genomic_DNA"/>
</dbReference>
<name>A0A9E7DIQ9_9FIRM</name>
<evidence type="ECO:0000256" key="1">
    <source>
        <dbReference type="ARBA" id="ARBA00022801"/>
    </source>
</evidence>
<dbReference type="Pfam" id="PF11741">
    <property type="entry name" value="AMIN"/>
    <property type="match status" value="1"/>
</dbReference>
<dbReference type="Gene3D" id="3.40.630.40">
    <property type="entry name" value="Zn-dependent exopeptidases"/>
    <property type="match status" value="1"/>
</dbReference>
<dbReference type="SMART" id="SM00646">
    <property type="entry name" value="Ami_3"/>
    <property type="match status" value="1"/>
</dbReference>
<dbReference type="Gene3D" id="2.60.40.3500">
    <property type="match status" value="1"/>
</dbReference>
<dbReference type="Pfam" id="PF07833">
    <property type="entry name" value="Cu_amine_oxidN1"/>
    <property type="match status" value="1"/>
</dbReference>
<dbReference type="GO" id="GO:0008745">
    <property type="term" value="F:N-acetylmuramoyl-L-alanine amidase activity"/>
    <property type="evidence" value="ECO:0007669"/>
    <property type="project" value="InterPro"/>
</dbReference>
<proteinExistence type="predicted"/>
<feature type="domain" description="MurNAc-LAA" evidence="3">
    <location>
        <begin position="487"/>
        <end position="603"/>
    </location>
</feature>
<dbReference type="AlphaFoldDB" id="A0A9E7DIQ9"/>
<dbReference type="PANTHER" id="PTHR30404:SF0">
    <property type="entry name" value="N-ACETYLMURAMOYL-L-ALANINE AMIDASE AMIC"/>
    <property type="match status" value="1"/>
</dbReference>
<dbReference type="SUPFAM" id="SSF55383">
    <property type="entry name" value="Copper amine oxidase, domain N"/>
    <property type="match status" value="1"/>
</dbReference>
<accession>A0A9E7DIQ9</accession>
<gene>
    <name evidence="4" type="ORF">M1R53_05190</name>
</gene>
<dbReference type="GO" id="GO:0030288">
    <property type="term" value="C:outer membrane-bounded periplasmic space"/>
    <property type="evidence" value="ECO:0007669"/>
    <property type="project" value="TreeGrafter"/>
</dbReference>
<evidence type="ECO:0000256" key="2">
    <source>
        <dbReference type="SAM" id="MobiDB-lite"/>
    </source>
</evidence>
<dbReference type="InterPro" id="IPR036582">
    <property type="entry name" value="Mao_N_sf"/>
</dbReference>
<dbReference type="GO" id="GO:0009253">
    <property type="term" value="P:peptidoglycan catabolic process"/>
    <property type="evidence" value="ECO:0007669"/>
    <property type="project" value="InterPro"/>
</dbReference>
<dbReference type="Pfam" id="PF01520">
    <property type="entry name" value="Amidase_3"/>
    <property type="match status" value="1"/>
</dbReference>
<keyword evidence="1" id="KW-0378">Hydrolase</keyword>
<dbReference type="PANTHER" id="PTHR30404">
    <property type="entry name" value="N-ACETYLMURAMOYL-L-ALANINE AMIDASE"/>
    <property type="match status" value="1"/>
</dbReference>
<protein>
    <submittedName>
        <fullName evidence="4">N-acetylmuramoyl-L-alanine amidase family protein</fullName>
    </submittedName>
</protein>
<organism evidence="4 5">
    <name type="scientific">Fenollaria massiliensis</name>
    <dbReference type="NCBI Taxonomy" id="938288"/>
    <lineage>
        <taxon>Bacteria</taxon>
        <taxon>Bacillati</taxon>
        <taxon>Bacillota</taxon>
        <taxon>Clostridia</taxon>
        <taxon>Eubacteriales</taxon>
        <taxon>Fenollaria</taxon>
    </lineage>
</organism>
<dbReference type="RefSeq" id="WP_249242230.1">
    <property type="nucleotide sequence ID" value="NZ_CP096649.1"/>
</dbReference>
<dbReference type="SUPFAM" id="SSF53187">
    <property type="entry name" value="Zn-dependent exopeptidases"/>
    <property type="match status" value="1"/>
</dbReference>
<reference evidence="4" key="1">
    <citation type="submission" date="2022-04" db="EMBL/GenBank/DDBJ databases">
        <title>Complete genome sequences of Ezakiella coagulans and Fenollaria massiliensis.</title>
        <authorList>
            <person name="France M.T."/>
            <person name="Clifford J."/>
            <person name="Narina S."/>
            <person name="Rutt L."/>
            <person name="Ravel J."/>
        </authorList>
    </citation>
    <scope>NUCLEOTIDE SEQUENCE</scope>
    <source>
        <strain evidence="4">C0061C2</strain>
    </source>
</reference>
<feature type="region of interest" description="Disordered" evidence="2">
    <location>
        <begin position="176"/>
        <end position="205"/>
    </location>
</feature>
<dbReference type="InterPro" id="IPR050695">
    <property type="entry name" value="N-acetylmuramoyl_amidase_3"/>
</dbReference>
<dbReference type="Proteomes" id="UP000831151">
    <property type="component" value="Chromosome"/>
</dbReference>
<evidence type="ECO:0000313" key="4">
    <source>
        <dbReference type="EMBL" id="UQK58636.1"/>
    </source>
</evidence>
<dbReference type="InterPro" id="IPR012854">
    <property type="entry name" value="Cu_amine_oxidase-like_N"/>
</dbReference>
<dbReference type="InterPro" id="IPR002508">
    <property type="entry name" value="MurNAc-LAA_cat"/>
</dbReference>
<sequence length="610" mass="68020">MKKIILGLIFIFCVFTTKSAYAKNINIKISNKNYKATLINVKVDGENKVSKEMPSFIYQKRTLVPIRFLSETFGAIVDWNSKTQAATISLADKSIVLTIDKAEAIINGVTKPIEKAYTPRLVRVNGGSARTYVPLRLISELFGYDVSWNNKSQTAIINTNTIIEEDTNDVIILPSGDDEPDQIKPDNDAIKPNPNANDNPSIKPNPDGYAHLTNVVLTRYNDKDAVLFQGLKGKYKVTKLDNPDRLVLDFEKAIFDDPELYREYSIVMNGIKGIRASQFADNDTSKSDKNVRIVMDIEDNAIDYQIDETNDGLVFYIKKSMKSFYSYDGRNFAIKNTEGRVSEHTYDDLRKTITMSVETNKDIETGTEKFKDPFISSLVIEKAANGYTFTINLVRNALVEKSDDRDADYSLRLSRIVNSKPSDYLIMIDPGHGGKDPGGVSKIDGSSEVDFIPIVARALEAKLKAAGYNVMKTNDTIDEYVDIFERAKMANSVNADVFISIHANVADSPAASGFEVLYSSEAKHKNKTRKQTEFANCILNAVGELVGNKGRGLKEGAYVVTRNTNMPAALLEMEFLSSKKGLALLKSQAYLDKMVDGLFNGIVDYLNNYY</sequence>
<evidence type="ECO:0000313" key="5">
    <source>
        <dbReference type="Proteomes" id="UP000831151"/>
    </source>
</evidence>
<dbReference type="InterPro" id="IPR021731">
    <property type="entry name" value="AMIN_dom"/>
</dbReference>
<keyword evidence="5" id="KW-1185">Reference proteome</keyword>